<evidence type="ECO:0000256" key="1">
    <source>
        <dbReference type="ARBA" id="ARBA00022575"/>
    </source>
</evidence>
<dbReference type="SUPFAM" id="SSF52833">
    <property type="entry name" value="Thioredoxin-like"/>
    <property type="match status" value="1"/>
</dbReference>
<feature type="domain" description="GST N-terminal" evidence="8">
    <location>
        <begin position="258"/>
        <end position="336"/>
    </location>
</feature>
<name>A0A9E7KN69_9LILI</name>
<dbReference type="Pfam" id="PF13409">
    <property type="entry name" value="GST_N_2"/>
    <property type="match status" value="1"/>
</dbReference>
<feature type="compositionally biased region" description="Basic and acidic residues" evidence="7">
    <location>
        <begin position="20"/>
        <end position="29"/>
    </location>
</feature>
<evidence type="ECO:0000256" key="2">
    <source>
        <dbReference type="ARBA" id="ARBA00022679"/>
    </source>
</evidence>
<comment type="catalytic activity">
    <reaction evidence="5">
        <text>RX + glutathione = an S-substituted glutathione + a halide anion + H(+)</text>
        <dbReference type="Rhea" id="RHEA:16437"/>
        <dbReference type="ChEBI" id="CHEBI:15378"/>
        <dbReference type="ChEBI" id="CHEBI:16042"/>
        <dbReference type="ChEBI" id="CHEBI:17792"/>
        <dbReference type="ChEBI" id="CHEBI:57925"/>
        <dbReference type="ChEBI" id="CHEBI:90779"/>
        <dbReference type="EC" id="2.5.1.18"/>
    </reaction>
</comment>
<dbReference type="InterPro" id="IPR036282">
    <property type="entry name" value="Glutathione-S-Trfase_C_sf"/>
</dbReference>
<feature type="compositionally biased region" description="Acidic residues" evidence="7">
    <location>
        <begin position="42"/>
        <end position="53"/>
    </location>
</feature>
<dbReference type="InterPro" id="IPR040079">
    <property type="entry name" value="Glutathione_S-Trfase"/>
</dbReference>
<dbReference type="Gene3D" id="3.40.30.10">
    <property type="entry name" value="Glutaredoxin"/>
    <property type="match status" value="1"/>
</dbReference>
<protein>
    <submittedName>
        <fullName evidence="9">Glutathione S-transferase, N-terminal domain</fullName>
    </submittedName>
</protein>
<accession>A0A9E7KN69</accession>
<gene>
    <name evidence="9" type="ORF">MUK42_12662</name>
</gene>
<evidence type="ECO:0000256" key="6">
    <source>
        <dbReference type="ARBA" id="ARBA00049544"/>
    </source>
</evidence>
<keyword evidence="1" id="KW-0216">Detoxification</keyword>
<reference evidence="9" key="1">
    <citation type="submission" date="2022-05" db="EMBL/GenBank/DDBJ databases">
        <title>The Musa troglodytarum L. genome provides insights into the mechanism of non-climacteric behaviour and enrichment of carotenoids.</title>
        <authorList>
            <person name="Wang J."/>
        </authorList>
    </citation>
    <scope>NUCLEOTIDE SEQUENCE</scope>
    <source>
        <tissue evidence="9">Leaf</tissue>
    </source>
</reference>
<dbReference type="PANTHER" id="PTHR44420:SF1">
    <property type="entry name" value="GLUTATHIONE S-TRANSFERASE DHAR3, CHLOROPLASTIC"/>
    <property type="match status" value="1"/>
</dbReference>
<dbReference type="EMBL" id="CP097509">
    <property type="protein sequence ID" value="URE21335.1"/>
    <property type="molecule type" value="Genomic_DNA"/>
</dbReference>
<dbReference type="FunFam" id="1.20.1050.10:FF:000029">
    <property type="entry name" value="Glutathione S-transferase DHAR3, chloroplastic"/>
    <property type="match status" value="1"/>
</dbReference>
<comment type="catalytic activity">
    <reaction evidence="6">
        <text>L-dehydroascorbate + 2 glutathione = glutathione disulfide + L-ascorbate</text>
        <dbReference type="Rhea" id="RHEA:24424"/>
        <dbReference type="ChEBI" id="CHEBI:38290"/>
        <dbReference type="ChEBI" id="CHEBI:57925"/>
        <dbReference type="ChEBI" id="CHEBI:58297"/>
        <dbReference type="ChEBI" id="CHEBI:58539"/>
        <dbReference type="EC" id="1.8.5.1"/>
    </reaction>
</comment>
<keyword evidence="3" id="KW-0560">Oxidoreductase</keyword>
<evidence type="ECO:0000259" key="8">
    <source>
        <dbReference type="PROSITE" id="PS50404"/>
    </source>
</evidence>
<dbReference type="FunFam" id="3.40.30.10:FF:000102">
    <property type="entry name" value="Glutathione S-transferase DHAR3 chloroplastic"/>
    <property type="match status" value="1"/>
</dbReference>
<evidence type="ECO:0000313" key="10">
    <source>
        <dbReference type="Proteomes" id="UP001055439"/>
    </source>
</evidence>
<dbReference type="Proteomes" id="UP001055439">
    <property type="component" value="Chromosome 7"/>
</dbReference>
<feature type="region of interest" description="Disordered" evidence="7">
    <location>
        <begin position="1"/>
        <end position="97"/>
    </location>
</feature>
<dbReference type="Gene3D" id="1.20.1050.10">
    <property type="match status" value="1"/>
</dbReference>
<sequence length="463" mass="50698">MDDMKISSIIQVPTHPTYAELKDHDHGEDGPDGVLGEVPEGLPEEDKEGDEGEGEAHLGGEHHLPWVRPPKLPALNGQPSDEGPRGGDPIGQAAEAASLPGGRVVVEVGEEGGGEEPFLAPLLEVVMEGSQFRGHLVVRMEFSVTCGREREREERAKLLGFSTSRRSGTTRRLVTKMGSQPLWETISLHFSATCDSRQAAMSAATATIAPAALLSRSSSLLASTAAVRLRSSRRCFRVLPIRASSPSERPFEVCVKASITVPNRLGDCPFSQRVLLTLEEKRLSYDMILVDLGNKPEWFLQISPDGKVPLIKFDEKWIADSDIITKSLEEKYPVPSLETPPEKASAGSKIFSTFIGFLKSKDPNDGTEQALLDELTSFNEYLKDNGPFVNGDSISAADLSLGPKLYHMEIALGHYKNWSVPESLTYVRNYMKSIFSMDSFVKTRALPEDVIAGWRPKVISATI</sequence>
<dbReference type="PANTHER" id="PTHR44420">
    <property type="entry name" value="GLUTATHIONE S-TRANSFERASE DHAR2-RELATED"/>
    <property type="match status" value="1"/>
</dbReference>
<evidence type="ECO:0000313" key="9">
    <source>
        <dbReference type="EMBL" id="URE21335.1"/>
    </source>
</evidence>
<evidence type="ECO:0000256" key="4">
    <source>
        <dbReference type="ARBA" id="ARBA00024194"/>
    </source>
</evidence>
<dbReference type="CDD" id="cd03201">
    <property type="entry name" value="GST_C_DHAR"/>
    <property type="match status" value="1"/>
</dbReference>
<dbReference type="SUPFAM" id="SSF47616">
    <property type="entry name" value="GST C-terminal domain-like"/>
    <property type="match status" value="1"/>
</dbReference>
<evidence type="ECO:0000256" key="3">
    <source>
        <dbReference type="ARBA" id="ARBA00023002"/>
    </source>
</evidence>
<dbReference type="PROSITE" id="PS50404">
    <property type="entry name" value="GST_NTER"/>
    <property type="match status" value="1"/>
</dbReference>
<dbReference type="OrthoDB" id="1935530at2759"/>
<dbReference type="GO" id="GO:0033355">
    <property type="term" value="P:ascorbate glutathione cycle"/>
    <property type="evidence" value="ECO:0007669"/>
    <property type="project" value="InterPro"/>
</dbReference>
<dbReference type="AlphaFoldDB" id="A0A9E7KN69"/>
<dbReference type="InterPro" id="IPR004045">
    <property type="entry name" value="Glutathione_S-Trfase_N"/>
</dbReference>
<evidence type="ECO:0000256" key="7">
    <source>
        <dbReference type="SAM" id="MobiDB-lite"/>
    </source>
</evidence>
<organism evidence="9 10">
    <name type="scientific">Musa troglodytarum</name>
    <name type="common">fe'i banana</name>
    <dbReference type="NCBI Taxonomy" id="320322"/>
    <lineage>
        <taxon>Eukaryota</taxon>
        <taxon>Viridiplantae</taxon>
        <taxon>Streptophyta</taxon>
        <taxon>Embryophyta</taxon>
        <taxon>Tracheophyta</taxon>
        <taxon>Spermatophyta</taxon>
        <taxon>Magnoliopsida</taxon>
        <taxon>Liliopsida</taxon>
        <taxon>Zingiberales</taxon>
        <taxon>Musaceae</taxon>
        <taxon>Musa</taxon>
    </lineage>
</organism>
<feature type="compositionally biased region" description="Basic and acidic residues" evidence="7">
    <location>
        <begin position="54"/>
        <end position="64"/>
    </location>
</feature>
<dbReference type="InterPro" id="IPR036249">
    <property type="entry name" value="Thioredoxin-like_sf"/>
</dbReference>
<keyword evidence="10" id="KW-1185">Reference proteome</keyword>
<dbReference type="GO" id="GO:0045174">
    <property type="term" value="F:glutathione dehydrogenase (ascorbate) activity"/>
    <property type="evidence" value="ECO:0007669"/>
    <property type="project" value="UniProtKB-EC"/>
</dbReference>
<dbReference type="GO" id="GO:0004364">
    <property type="term" value="F:glutathione transferase activity"/>
    <property type="evidence" value="ECO:0007669"/>
    <property type="project" value="UniProtKB-EC"/>
</dbReference>
<dbReference type="CDD" id="cd00570">
    <property type="entry name" value="GST_N_family"/>
    <property type="match status" value="1"/>
</dbReference>
<dbReference type="InterPro" id="IPR044627">
    <property type="entry name" value="DHAR1/2/3/4"/>
</dbReference>
<keyword evidence="2" id="KW-0808">Transferase</keyword>
<comment type="similarity">
    <text evidence="4">Belongs to the GST superfamily. DHAR family.</text>
</comment>
<evidence type="ECO:0000256" key="5">
    <source>
        <dbReference type="ARBA" id="ARBA00047960"/>
    </source>
</evidence>
<proteinExistence type="inferred from homology"/>
<dbReference type="SFLD" id="SFLDG00358">
    <property type="entry name" value="Main_(cytGST)"/>
    <property type="match status" value="1"/>
</dbReference>
<dbReference type="SFLD" id="SFLDS00019">
    <property type="entry name" value="Glutathione_Transferase_(cytos"/>
    <property type="match status" value="1"/>
</dbReference>